<sequence>MAAHRRQREGRRRREERFRQGRRHRLPGGSRVLTFGRVELAVLSVCLVGLLGSWLLYAGTATHPPAHQVPGLPAAAAAPATVSPEPPASDPAGNGRHAARSTAAAAKAATAGVPARPGSAPQRIVYPAIDMDVAVHPLKPSSSDVESQSIVPPETLDGYWLTPYGMPGSGSRNTTYVVGHSWEGLDAPFNRLSTRAGRGDVFTVHTAAGQLKYRVDSVTTYTKSTLKDSPIWSVVPDRLVLISCYTEDLWGRNVAVVASAAGP</sequence>
<feature type="region of interest" description="Disordered" evidence="1">
    <location>
        <begin position="1"/>
        <end position="29"/>
    </location>
</feature>
<dbReference type="InterPro" id="IPR042001">
    <property type="entry name" value="Sortase_F"/>
</dbReference>
<dbReference type="Gene3D" id="2.40.260.10">
    <property type="entry name" value="Sortase"/>
    <property type="match status" value="1"/>
</dbReference>
<name>A0A328HAX4_ARTGO</name>
<proteinExistence type="predicted"/>
<organism evidence="2 3">
    <name type="scientific">Arthrobacter globiformis</name>
    <dbReference type="NCBI Taxonomy" id="1665"/>
    <lineage>
        <taxon>Bacteria</taxon>
        <taxon>Bacillati</taxon>
        <taxon>Actinomycetota</taxon>
        <taxon>Actinomycetes</taxon>
        <taxon>Micrococcales</taxon>
        <taxon>Micrococcaceae</taxon>
        <taxon>Arthrobacter</taxon>
    </lineage>
</organism>
<accession>A0A328HAX4</accession>
<dbReference type="OrthoDB" id="4425249at2"/>
<gene>
    <name evidence="2" type="ORF">DBZ45_22250</name>
</gene>
<evidence type="ECO:0000313" key="2">
    <source>
        <dbReference type="EMBL" id="RAM35294.1"/>
    </source>
</evidence>
<evidence type="ECO:0000256" key="1">
    <source>
        <dbReference type="SAM" id="MobiDB-lite"/>
    </source>
</evidence>
<feature type="region of interest" description="Disordered" evidence="1">
    <location>
        <begin position="76"/>
        <end position="118"/>
    </location>
</feature>
<dbReference type="Proteomes" id="UP000249166">
    <property type="component" value="Unassembled WGS sequence"/>
</dbReference>
<dbReference type="SUPFAM" id="SSF63817">
    <property type="entry name" value="Sortase"/>
    <property type="match status" value="1"/>
</dbReference>
<feature type="compositionally biased region" description="Low complexity" evidence="1">
    <location>
        <begin position="100"/>
        <end position="111"/>
    </location>
</feature>
<dbReference type="InterPro" id="IPR023365">
    <property type="entry name" value="Sortase_dom-sf"/>
</dbReference>
<dbReference type="CDD" id="cd05829">
    <property type="entry name" value="Sortase_F"/>
    <property type="match status" value="1"/>
</dbReference>
<protein>
    <submittedName>
        <fullName evidence="2">Class F sortase</fullName>
    </submittedName>
</protein>
<dbReference type="EMBL" id="QLNP01000105">
    <property type="protein sequence ID" value="RAM35294.1"/>
    <property type="molecule type" value="Genomic_DNA"/>
</dbReference>
<reference evidence="2 3" key="1">
    <citation type="submission" date="2018-04" db="EMBL/GenBank/DDBJ databases">
        <title>Bacteria isolated from cave deposits of Manipur.</title>
        <authorList>
            <person name="Sahoo D."/>
            <person name="Sarangthem I."/>
            <person name="Nandeibam J."/>
        </authorList>
    </citation>
    <scope>NUCLEOTIDE SEQUENCE [LARGE SCALE GENOMIC DNA]</scope>
    <source>
        <strain evidence="3">mrc11</strain>
    </source>
</reference>
<feature type="compositionally biased region" description="Basic residues" evidence="1">
    <location>
        <begin position="1"/>
        <end position="11"/>
    </location>
</feature>
<dbReference type="AlphaFoldDB" id="A0A328HAX4"/>
<evidence type="ECO:0000313" key="3">
    <source>
        <dbReference type="Proteomes" id="UP000249166"/>
    </source>
</evidence>
<comment type="caution">
    <text evidence="2">The sequence shown here is derived from an EMBL/GenBank/DDBJ whole genome shotgun (WGS) entry which is preliminary data.</text>
</comment>